<reference evidence="3" key="1">
    <citation type="submission" date="2025-08" db="UniProtKB">
        <authorList>
            <consortium name="RefSeq"/>
        </authorList>
    </citation>
    <scope>IDENTIFICATION</scope>
    <source>
        <tissue evidence="3">Testes</tissue>
    </source>
</reference>
<gene>
    <name evidence="3" type="primary">LOC102803206</name>
</gene>
<name>A0ABM0LVM5_SACKO</name>
<dbReference type="GeneID" id="102803206"/>
<evidence type="ECO:0000313" key="3">
    <source>
        <dbReference type="RefSeq" id="XP_006811816.1"/>
    </source>
</evidence>
<evidence type="ECO:0000256" key="1">
    <source>
        <dbReference type="SAM" id="MobiDB-lite"/>
    </source>
</evidence>
<organism evidence="2 3">
    <name type="scientific">Saccoglossus kowalevskii</name>
    <name type="common">Acorn worm</name>
    <dbReference type="NCBI Taxonomy" id="10224"/>
    <lineage>
        <taxon>Eukaryota</taxon>
        <taxon>Metazoa</taxon>
        <taxon>Hemichordata</taxon>
        <taxon>Enteropneusta</taxon>
        <taxon>Harrimaniidae</taxon>
        <taxon>Saccoglossus</taxon>
    </lineage>
</organism>
<accession>A0ABM0LVM5</accession>
<feature type="compositionally biased region" description="Polar residues" evidence="1">
    <location>
        <begin position="135"/>
        <end position="145"/>
    </location>
</feature>
<sequence>MLGTMLASGRATLLRYDPNGKPPWRPLTEGSPTDGTPALLQLYELQGAQFSFVAKYLHTNTELLRLNLNNVKYNIQSETKHDITIDDGSIYSVKFLDAKEGNMFTTIVNNTIHEIKRAGAGQGAYRRPPPPPRPSNSTNGRQSDPQLDITFDNFKKAVASGDVRAATDFAKVLAEKRYNGSVDATTLPRPASYKDQMIK</sequence>
<keyword evidence="2" id="KW-1185">Reference proteome</keyword>
<dbReference type="RefSeq" id="XP_006811816.1">
    <property type="nucleotide sequence ID" value="XM_006811753.1"/>
</dbReference>
<dbReference type="Proteomes" id="UP000694865">
    <property type="component" value="Unplaced"/>
</dbReference>
<protein>
    <submittedName>
        <fullName evidence="3">Uncharacterized protein LOC102803206 isoform X2</fullName>
    </submittedName>
</protein>
<dbReference type="InterPro" id="IPR011993">
    <property type="entry name" value="PH-like_dom_sf"/>
</dbReference>
<feature type="region of interest" description="Disordered" evidence="1">
    <location>
        <begin position="118"/>
        <end position="146"/>
    </location>
</feature>
<dbReference type="Gene3D" id="2.30.29.30">
    <property type="entry name" value="Pleckstrin-homology domain (PH domain)/Phosphotyrosine-binding domain (PTB)"/>
    <property type="match status" value="1"/>
</dbReference>
<proteinExistence type="predicted"/>
<evidence type="ECO:0000313" key="2">
    <source>
        <dbReference type="Proteomes" id="UP000694865"/>
    </source>
</evidence>
<feature type="region of interest" description="Disordered" evidence="1">
    <location>
        <begin position="14"/>
        <end position="33"/>
    </location>
</feature>